<evidence type="ECO:0000256" key="1">
    <source>
        <dbReference type="SAM" id="Phobius"/>
    </source>
</evidence>
<sequence length="263" mass="29800">MSQLFLYLYNCNKRKIAIIYFGFITVSLILLFNMKGVSGARISGRQDIIIIIFFIVLGINGFAILLTGISSFRKMLKNSMLRCTSISAQKYISANVLFCVLLFMILLGIGIIFLYYFSLNIYNGKTDLGVQQAIHSLYDYGILHHMLSIFLWGLDFVNMLVSIYLIIVITKLFNVKSSMSKIVCVILFVVFIAFNGGITYIFQQIEKYVFAINNIGFIDQNGFLNTSFYSGTDITVLNLCFNCLLTITLLVVTGRIIDKKLEV</sequence>
<feature type="transmembrane region" description="Helical" evidence="1">
    <location>
        <begin position="234"/>
        <end position="257"/>
    </location>
</feature>
<protein>
    <submittedName>
        <fullName evidence="2">ABC transporter permease</fullName>
    </submittedName>
</protein>
<keyword evidence="1" id="KW-0812">Transmembrane</keyword>
<dbReference type="Proteomes" id="UP000065797">
    <property type="component" value="Unassembled WGS sequence"/>
</dbReference>
<name>A0A109G7K9_BACMY</name>
<feature type="transmembrane region" description="Helical" evidence="1">
    <location>
        <begin position="16"/>
        <end position="36"/>
    </location>
</feature>
<feature type="transmembrane region" description="Helical" evidence="1">
    <location>
        <begin position="48"/>
        <end position="72"/>
    </location>
</feature>
<dbReference type="EMBL" id="LRPH01000053">
    <property type="protein sequence ID" value="KWU61733.1"/>
    <property type="molecule type" value="Genomic_DNA"/>
</dbReference>
<keyword evidence="1" id="KW-1133">Transmembrane helix</keyword>
<evidence type="ECO:0000313" key="2">
    <source>
        <dbReference type="EMBL" id="KWU61733.1"/>
    </source>
</evidence>
<reference evidence="2 3" key="1">
    <citation type="submission" date="2016-01" db="EMBL/GenBank/DDBJ databases">
        <authorList>
            <person name="McClelland M."/>
            <person name="Jain A."/>
            <person name="Saraogi P."/>
            <person name="Mendelson R."/>
            <person name="Westerman R."/>
            <person name="SanMiguel P."/>
            <person name="Csonka L."/>
        </authorList>
    </citation>
    <scope>NUCLEOTIDE SEQUENCE [LARGE SCALE GENOMIC DNA]</scope>
    <source>
        <strain evidence="2 3">PE8-15</strain>
    </source>
</reference>
<gene>
    <name evidence="2" type="ORF">AWW70_16345</name>
</gene>
<feature type="transmembrane region" description="Helical" evidence="1">
    <location>
        <begin position="92"/>
        <end position="117"/>
    </location>
</feature>
<comment type="caution">
    <text evidence="2">The sequence shown here is derived from an EMBL/GenBank/DDBJ whole genome shotgun (WGS) entry which is preliminary data.</text>
</comment>
<dbReference type="RefSeq" id="WP_060750609.1">
    <property type="nucleotide sequence ID" value="NZ_CAKJWQ010000013.1"/>
</dbReference>
<accession>A0A109G7K9</accession>
<proteinExistence type="predicted"/>
<feature type="transmembrane region" description="Helical" evidence="1">
    <location>
        <begin position="182"/>
        <end position="202"/>
    </location>
</feature>
<keyword evidence="1" id="KW-0472">Membrane</keyword>
<feature type="transmembrane region" description="Helical" evidence="1">
    <location>
        <begin position="149"/>
        <end position="170"/>
    </location>
</feature>
<dbReference type="AlphaFoldDB" id="A0A109G7K9"/>
<organism evidence="2 3">
    <name type="scientific">Bacillus mycoides</name>
    <dbReference type="NCBI Taxonomy" id="1405"/>
    <lineage>
        <taxon>Bacteria</taxon>
        <taxon>Bacillati</taxon>
        <taxon>Bacillota</taxon>
        <taxon>Bacilli</taxon>
        <taxon>Bacillales</taxon>
        <taxon>Bacillaceae</taxon>
        <taxon>Bacillus</taxon>
        <taxon>Bacillus cereus group</taxon>
    </lineage>
</organism>
<evidence type="ECO:0000313" key="3">
    <source>
        <dbReference type="Proteomes" id="UP000065797"/>
    </source>
</evidence>